<reference evidence="2" key="1">
    <citation type="journal article" date="2019" name="Int. J. Syst. Evol. Microbiol.">
        <title>The Global Catalogue of Microorganisms (GCM) 10K type strain sequencing project: providing services to taxonomists for standard genome sequencing and annotation.</title>
        <authorList>
            <consortium name="The Broad Institute Genomics Platform"/>
            <consortium name="The Broad Institute Genome Sequencing Center for Infectious Disease"/>
            <person name="Wu L."/>
            <person name="Ma J."/>
        </authorList>
    </citation>
    <scope>NUCLEOTIDE SEQUENCE [LARGE SCALE GENOMIC DNA]</scope>
    <source>
        <strain evidence="2">KCTC 22209</strain>
    </source>
</reference>
<comment type="caution">
    <text evidence="1">The sequence shown here is derived from an EMBL/GenBank/DDBJ whole genome shotgun (WGS) entry which is preliminary data.</text>
</comment>
<dbReference type="Proteomes" id="UP001597509">
    <property type="component" value="Unassembled WGS sequence"/>
</dbReference>
<protein>
    <submittedName>
        <fullName evidence="1">Uncharacterized protein</fullName>
    </submittedName>
</protein>
<name>A0ABW5YWV7_9SPHI</name>
<dbReference type="EMBL" id="JBHUPE010000005">
    <property type="protein sequence ID" value="MFD2904882.1"/>
    <property type="molecule type" value="Genomic_DNA"/>
</dbReference>
<evidence type="ECO:0000313" key="1">
    <source>
        <dbReference type="EMBL" id="MFD2904882.1"/>
    </source>
</evidence>
<proteinExistence type="predicted"/>
<sequence>MNQIAKDKKSNLHVSLTDSPDRASVRLEKDFYNDRSGVKHKLVEFVTDGGGVNNQFYYGDDATLRYSLCIGDGGTPLYSIPEEPVVMFHIQQDNEQYAKFEQSDEWNRWSRGEIRLTWQSNETIVYELSPGYTSHIDLFMRPDLFLELANKYPVLRELAMEVKTAQNGHLDLFVRNPDLSIHLFAAEMLDELQRFEVSTQRFQHLCECLLLQSMGIVLPVEPRASDAVKREEHLDWSHFDESLFQFDDDDEEDEYEGDDLFTPYQDYLLDNLKEYGKEELVRKFDVARFEFNELKCDYLKNKKLLKNLKEGYLLIMEDSGELLAEAYFSMALALDAQTGKFLFDDREMNILKDAIVCVSDQSFELRAAKPEQVDLYTKWSKKPYFPKPEIIEFESMMEIIGAQLNIDVSEWGDTKESTAVFCEHLQDQLGGFRSFSNFMGRDENDKPQALIELYHMLMNQLSDEFTITDEGEIKKSDIIRILDHAYDINDPIQMLLIEIEYFSHDENYVKMQDEDKIRYWIVALEDRSKELQKQISMLEKDRLFRLIHIYEQSSARIQAIDQQAYSEKETYQNITESLLIIVKGMEACATKEIVLGIAKSMIIAK</sequence>
<evidence type="ECO:0000313" key="2">
    <source>
        <dbReference type="Proteomes" id="UP001597509"/>
    </source>
</evidence>
<dbReference type="RefSeq" id="WP_380921227.1">
    <property type="nucleotide sequence ID" value="NZ_JBHUPE010000005.1"/>
</dbReference>
<gene>
    <name evidence="1" type="ORF">ACFS6I_13160</name>
</gene>
<organism evidence="1 2">
    <name type="scientific">Sphingobacterium anhuiense</name>
    <dbReference type="NCBI Taxonomy" id="493780"/>
    <lineage>
        <taxon>Bacteria</taxon>
        <taxon>Pseudomonadati</taxon>
        <taxon>Bacteroidota</taxon>
        <taxon>Sphingobacteriia</taxon>
        <taxon>Sphingobacteriales</taxon>
        <taxon>Sphingobacteriaceae</taxon>
        <taxon>Sphingobacterium</taxon>
    </lineage>
</organism>
<keyword evidence="2" id="KW-1185">Reference proteome</keyword>
<accession>A0ABW5YWV7</accession>